<protein>
    <recommendedName>
        <fullName evidence="1">STAS domain-containing protein</fullName>
    </recommendedName>
</protein>
<dbReference type="InterPro" id="IPR002645">
    <property type="entry name" value="STAS_dom"/>
</dbReference>
<sequence length="247" mass="27738">MLDGRHLPLPFFKLDKKFRILERSLAAGKLFAEKESFLDLADEDSRRKAEKVLSSGKNDSELVLRTLQSPLALFKLNINTDNEFLYLILTEQNSKMEMLVQQVELHRRRLAETDLQLLAKKEEAEDAYRKIIELSCPFIMLTKKTALLPLYGDLTEELVSANAGRLLNLLQETCAEQVTIDFHGVGSITETGMKALANLVKEFTLMGASTCFASLNPVQAKQVYSSHTTLDATYVSSLSSALETYLL</sequence>
<dbReference type="STRING" id="246786.GS18_0220995"/>
<feature type="domain" description="STAS" evidence="1">
    <location>
        <begin position="154"/>
        <end position="224"/>
    </location>
</feature>
<dbReference type="EMBL" id="JNVC02000024">
    <property type="protein sequence ID" value="KEZ47314.1"/>
    <property type="molecule type" value="Genomic_DNA"/>
</dbReference>
<keyword evidence="3" id="KW-1185">Reference proteome</keyword>
<evidence type="ECO:0000313" key="2">
    <source>
        <dbReference type="EMBL" id="KEZ47314.1"/>
    </source>
</evidence>
<dbReference type="SUPFAM" id="SSF52091">
    <property type="entry name" value="SpoIIaa-like"/>
    <property type="match status" value="1"/>
</dbReference>
<dbReference type="Pfam" id="PF01740">
    <property type="entry name" value="STAS"/>
    <property type="match status" value="1"/>
</dbReference>
<dbReference type="InterPro" id="IPR036513">
    <property type="entry name" value="STAS_dom_sf"/>
</dbReference>
<dbReference type="Proteomes" id="UP000028549">
    <property type="component" value="Unassembled WGS sequence"/>
</dbReference>
<comment type="caution">
    <text evidence="2">The sequence shown here is derived from an EMBL/GenBank/DDBJ whole genome shotgun (WGS) entry which is preliminary data.</text>
</comment>
<dbReference type="OrthoDB" id="2624594at2"/>
<name>A0A084GJ02_METID</name>
<dbReference type="Gene3D" id="3.30.750.24">
    <property type="entry name" value="STAS domain"/>
    <property type="match status" value="1"/>
</dbReference>
<organism evidence="2 3">
    <name type="scientific">Metabacillus indicus</name>
    <name type="common">Bacillus indicus</name>
    <dbReference type="NCBI Taxonomy" id="246786"/>
    <lineage>
        <taxon>Bacteria</taxon>
        <taxon>Bacillati</taxon>
        <taxon>Bacillota</taxon>
        <taxon>Bacilli</taxon>
        <taxon>Bacillales</taxon>
        <taxon>Bacillaceae</taxon>
        <taxon>Metabacillus</taxon>
    </lineage>
</organism>
<accession>A0A084GJ02</accession>
<evidence type="ECO:0000313" key="3">
    <source>
        <dbReference type="Proteomes" id="UP000028549"/>
    </source>
</evidence>
<dbReference type="PROSITE" id="PS50801">
    <property type="entry name" value="STAS"/>
    <property type="match status" value="1"/>
</dbReference>
<evidence type="ECO:0000259" key="1">
    <source>
        <dbReference type="PROSITE" id="PS50801"/>
    </source>
</evidence>
<reference evidence="2 3" key="1">
    <citation type="journal article" date="2005" name="Int. J. Syst. Evol. Microbiol.">
        <title>Bacillus cibi sp. nov., isolated from jeotgal, a traditional Korean fermented seafood.</title>
        <authorList>
            <person name="Yoon J.H."/>
            <person name="Lee C.H."/>
            <person name="Oh T.K."/>
        </authorList>
    </citation>
    <scope>NUCLEOTIDE SEQUENCE [LARGE SCALE GENOMIC DNA]</scope>
    <source>
        <strain evidence="2 3">DSM 16189</strain>
    </source>
</reference>
<dbReference type="RefSeq" id="WP_029567274.1">
    <property type="nucleotide sequence ID" value="NZ_CP176757.1"/>
</dbReference>
<proteinExistence type="predicted"/>
<gene>
    <name evidence="2" type="ORF">GS18_0220995</name>
</gene>
<dbReference type="AlphaFoldDB" id="A0A084GJ02"/>